<comment type="function">
    <text evidence="13">The RuvA-RuvB-RuvC complex processes Holliday junction (HJ) DNA during genetic recombination and DNA repair. Endonuclease that resolves HJ intermediates. Cleaves cruciform DNA by making single-stranded nicks across the HJ at symmetrical positions within the homologous arms, yielding a 5'-phosphate and a 3'-hydroxyl group; requires a central core of homology in the junction. The consensus cleavage sequence is 5'-(A/T)TT(C/G)-3'. Cleavage occurs on the 3'-side of the TT dinucleotide at the point of strand exchange. HJ branch migration catalyzed by RuvA-RuvB allows RuvC to scan DNA until it finds its consensus sequence, where it cleaves and resolves the cruciform DNA.</text>
</comment>
<dbReference type="Gene3D" id="3.30.420.10">
    <property type="entry name" value="Ribonuclease H-like superfamily/Ribonuclease H"/>
    <property type="match status" value="1"/>
</dbReference>
<feature type="binding site" evidence="13">
    <location>
        <position position="80"/>
    </location>
    <ligand>
        <name>Mg(2+)</name>
        <dbReference type="ChEBI" id="CHEBI:18420"/>
        <label>2</label>
    </ligand>
</feature>
<sequence>MDGVPTHTIPQLGERYVGIDPGLHRTGYAVLERGRREPRLLEGGVISSTVENSLHKRVHELSVGLQEVLDEFQPGCMAIEQIFSTGKYPKPALLMAHARGAILLAAAERNMQVVHYTPTQIKRLLTGSGRASKEQMQHAIKNELRLEAIPEPNDVADASAVALCHYYSSRITNINALT</sequence>
<keyword evidence="2 13" id="KW-0963">Cytoplasm</keyword>
<dbReference type="GO" id="GO:0008821">
    <property type="term" value="F:crossover junction DNA endonuclease activity"/>
    <property type="evidence" value="ECO:0007669"/>
    <property type="project" value="UniProtKB-UniRule"/>
</dbReference>
<keyword evidence="7 13" id="KW-0378">Hydrolase</keyword>
<dbReference type="GO" id="GO:0005737">
    <property type="term" value="C:cytoplasm"/>
    <property type="evidence" value="ECO:0007669"/>
    <property type="project" value="UniProtKB-SubCell"/>
</dbReference>
<evidence type="ECO:0000256" key="4">
    <source>
        <dbReference type="ARBA" id="ARBA00022723"/>
    </source>
</evidence>
<evidence type="ECO:0000256" key="12">
    <source>
        <dbReference type="ARBA" id="ARBA00029354"/>
    </source>
</evidence>
<dbReference type="PANTHER" id="PTHR30194:SF3">
    <property type="entry name" value="CROSSOVER JUNCTION ENDODEOXYRIBONUCLEASE RUVC"/>
    <property type="match status" value="1"/>
</dbReference>
<dbReference type="EMBL" id="CP036276">
    <property type="protein sequence ID" value="QDU46328.1"/>
    <property type="molecule type" value="Genomic_DNA"/>
</dbReference>
<dbReference type="InterPro" id="IPR002176">
    <property type="entry name" value="X-over_junc_endoDNase_RuvC"/>
</dbReference>
<evidence type="ECO:0000256" key="3">
    <source>
        <dbReference type="ARBA" id="ARBA00022722"/>
    </source>
</evidence>
<dbReference type="RefSeq" id="WP_145378853.1">
    <property type="nucleotide sequence ID" value="NZ_CP036276.1"/>
</dbReference>
<reference evidence="15 16" key="1">
    <citation type="submission" date="2019-02" db="EMBL/GenBank/DDBJ databases">
        <title>Deep-cultivation of Planctomycetes and their phenomic and genomic characterization uncovers novel biology.</title>
        <authorList>
            <person name="Wiegand S."/>
            <person name="Jogler M."/>
            <person name="Boedeker C."/>
            <person name="Pinto D."/>
            <person name="Vollmers J."/>
            <person name="Rivas-Marin E."/>
            <person name="Kohn T."/>
            <person name="Peeters S.H."/>
            <person name="Heuer A."/>
            <person name="Rast P."/>
            <person name="Oberbeckmann S."/>
            <person name="Bunk B."/>
            <person name="Jeske O."/>
            <person name="Meyerdierks A."/>
            <person name="Storesund J.E."/>
            <person name="Kallscheuer N."/>
            <person name="Luecker S."/>
            <person name="Lage O.M."/>
            <person name="Pohl T."/>
            <person name="Merkel B.J."/>
            <person name="Hornburger P."/>
            <person name="Mueller R.-W."/>
            <person name="Bruemmer F."/>
            <person name="Labrenz M."/>
            <person name="Spormann A.M."/>
            <person name="Op den Camp H."/>
            <person name="Overmann J."/>
            <person name="Amann R."/>
            <person name="Jetten M.S.M."/>
            <person name="Mascher T."/>
            <person name="Medema M.H."/>
            <person name="Devos D.P."/>
            <person name="Kaster A.-K."/>
            <person name="Ovreas L."/>
            <person name="Rohde M."/>
            <person name="Galperin M.Y."/>
            <person name="Jogler C."/>
        </authorList>
    </citation>
    <scope>NUCLEOTIDE SEQUENCE [LARGE SCALE GENOMIC DNA]</scope>
    <source>
        <strain evidence="15 16">Mal52</strain>
    </source>
</reference>
<evidence type="ECO:0000256" key="13">
    <source>
        <dbReference type="HAMAP-Rule" id="MF_00034"/>
    </source>
</evidence>
<dbReference type="GO" id="GO:0000287">
    <property type="term" value="F:magnesium ion binding"/>
    <property type="evidence" value="ECO:0007669"/>
    <property type="project" value="UniProtKB-UniRule"/>
</dbReference>
<dbReference type="HAMAP" id="MF_00034">
    <property type="entry name" value="RuvC"/>
    <property type="match status" value="1"/>
</dbReference>
<feature type="active site" evidence="13">
    <location>
        <position position="20"/>
    </location>
</feature>
<keyword evidence="11 13" id="KW-0234">DNA repair</keyword>
<name>A0A517ZV16_9PLAN</name>
<keyword evidence="10 13" id="KW-0233">DNA recombination</keyword>
<feature type="binding site" evidence="13">
    <location>
        <position position="154"/>
    </location>
    <ligand>
        <name>Mg(2+)</name>
        <dbReference type="ChEBI" id="CHEBI:18420"/>
        <label>1</label>
    </ligand>
</feature>
<dbReference type="InterPro" id="IPR012337">
    <property type="entry name" value="RNaseH-like_sf"/>
</dbReference>
<keyword evidence="16" id="KW-1185">Reference proteome</keyword>
<dbReference type="GO" id="GO:0048476">
    <property type="term" value="C:Holliday junction resolvase complex"/>
    <property type="evidence" value="ECO:0007669"/>
    <property type="project" value="UniProtKB-UniRule"/>
</dbReference>
<gene>
    <name evidence="13 15" type="primary">ruvC</name>
    <name evidence="15" type="ORF">Mal52_48470</name>
</gene>
<dbReference type="GO" id="GO:0003677">
    <property type="term" value="F:DNA binding"/>
    <property type="evidence" value="ECO:0007669"/>
    <property type="project" value="UniProtKB-KW"/>
</dbReference>
<keyword evidence="8 13" id="KW-0460">Magnesium</keyword>
<dbReference type="Pfam" id="PF02075">
    <property type="entry name" value="RuvC"/>
    <property type="match status" value="1"/>
</dbReference>
<comment type="similarity">
    <text evidence="1 13">Belongs to the RuvC family.</text>
</comment>
<dbReference type="EC" id="3.1.21.10" evidence="13 14"/>
<proteinExistence type="inferred from homology"/>
<dbReference type="InterPro" id="IPR020563">
    <property type="entry name" value="X-over_junc_endoDNase_Mg_BS"/>
</dbReference>
<dbReference type="FunFam" id="3.30.420.10:FF:000002">
    <property type="entry name" value="Crossover junction endodeoxyribonuclease RuvC"/>
    <property type="match status" value="1"/>
</dbReference>
<dbReference type="GO" id="GO:0006310">
    <property type="term" value="P:DNA recombination"/>
    <property type="evidence" value="ECO:0007669"/>
    <property type="project" value="UniProtKB-UniRule"/>
</dbReference>
<dbReference type="SUPFAM" id="SSF53098">
    <property type="entry name" value="Ribonuclease H-like"/>
    <property type="match status" value="1"/>
</dbReference>
<comment type="subunit">
    <text evidence="13">Homodimer which binds Holliday junction (HJ) DNA. The HJ becomes 2-fold symmetrical on binding to RuvC with unstacked arms; it has a different conformation from HJ DNA in complex with RuvA. In the full resolvosome a probable DNA-RuvA(4)-RuvB(12)-RuvC(2) complex forms which resolves the HJ.</text>
</comment>
<dbReference type="KEGG" id="sdyn:Mal52_48470"/>
<evidence type="ECO:0000256" key="7">
    <source>
        <dbReference type="ARBA" id="ARBA00022801"/>
    </source>
</evidence>
<dbReference type="PRINTS" id="PR00696">
    <property type="entry name" value="RSOLVASERUVC"/>
</dbReference>
<dbReference type="NCBIfam" id="TIGR00228">
    <property type="entry name" value="ruvC"/>
    <property type="match status" value="1"/>
</dbReference>
<feature type="active site" evidence="13">
    <location>
        <position position="154"/>
    </location>
</feature>
<dbReference type="PANTHER" id="PTHR30194">
    <property type="entry name" value="CROSSOVER JUNCTION ENDODEOXYRIBONUCLEASE RUVC"/>
    <property type="match status" value="1"/>
</dbReference>
<keyword evidence="4 13" id="KW-0479">Metal-binding</keyword>
<evidence type="ECO:0000256" key="1">
    <source>
        <dbReference type="ARBA" id="ARBA00009518"/>
    </source>
</evidence>
<evidence type="ECO:0000256" key="8">
    <source>
        <dbReference type="ARBA" id="ARBA00022842"/>
    </source>
</evidence>
<dbReference type="AlphaFoldDB" id="A0A517ZV16"/>
<dbReference type="GO" id="GO:0006281">
    <property type="term" value="P:DNA repair"/>
    <property type="evidence" value="ECO:0007669"/>
    <property type="project" value="UniProtKB-UniRule"/>
</dbReference>
<feature type="active site" evidence="13">
    <location>
        <position position="80"/>
    </location>
</feature>
<keyword evidence="3 13" id="KW-0540">Nuclease</keyword>
<evidence type="ECO:0000256" key="9">
    <source>
        <dbReference type="ARBA" id="ARBA00023125"/>
    </source>
</evidence>
<organism evidence="15 16">
    <name type="scientific">Symmachiella dynata</name>
    <dbReference type="NCBI Taxonomy" id="2527995"/>
    <lineage>
        <taxon>Bacteria</taxon>
        <taxon>Pseudomonadati</taxon>
        <taxon>Planctomycetota</taxon>
        <taxon>Planctomycetia</taxon>
        <taxon>Planctomycetales</taxon>
        <taxon>Planctomycetaceae</taxon>
        <taxon>Symmachiella</taxon>
    </lineage>
</organism>
<evidence type="ECO:0000256" key="5">
    <source>
        <dbReference type="ARBA" id="ARBA00022759"/>
    </source>
</evidence>
<comment type="cofactor">
    <cofactor evidence="13">
        <name>Mg(2+)</name>
        <dbReference type="ChEBI" id="CHEBI:18420"/>
    </cofactor>
    <text evidence="13">Binds 2 Mg(2+) ion per subunit.</text>
</comment>
<comment type="subcellular location">
    <subcellularLocation>
        <location evidence="13">Cytoplasm</location>
    </subcellularLocation>
</comment>
<dbReference type="Proteomes" id="UP000319383">
    <property type="component" value="Chromosome"/>
</dbReference>
<dbReference type="PROSITE" id="PS01321">
    <property type="entry name" value="RUVC"/>
    <property type="match status" value="1"/>
</dbReference>
<keyword evidence="9 13" id="KW-0238">DNA-binding</keyword>
<dbReference type="InterPro" id="IPR036397">
    <property type="entry name" value="RNaseH_sf"/>
</dbReference>
<dbReference type="CDD" id="cd16962">
    <property type="entry name" value="RuvC"/>
    <property type="match status" value="1"/>
</dbReference>
<evidence type="ECO:0000313" key="15">
    <source>
        <dbReference type="EMBL" id="QDU46328.1"/>
    </source>
</evidence>
<comment type="catalytic activity">
    <reaction evidence="12 13">
        <text>Endonucleolytic cleavage at a junction such as a reciprocal single-stranded crossover between two homologous DNA duplexes (Holliday junction).</text>
        <dbReference type="EC" id="3.1.21.10"/>
    </reaction>
</comment>
<keyword evidence="6 13" id="KW-0227">DNA damage</keyword>
<protein>
    <recommendedName>
        <fullName evidence="13 14">Crossover junction endodeoxyribonuclease RuvC</fullName>
        <ecNumber evidence="13 14">3.1.21.10</ecNumber>
    </recommendedName>
    <alternativeName>
        <fullName evidence="13">Holliday junction nuclease RuvC</fullName>
    </alternativeName>
    <alternativeName>
        <fullName evidence="13">Holliday junction resolvase RuvC</fullName>
    </alternativeName>
</protein>
<evidence type="ECO:0000256" key="11">
    <source>
        <dbReference type="ARBA" id="ARBA00023204"/>
    </source>
</evidence>
<evidence type="ECO:0000256" key="2">
    <source>
        <dbReference type="ARBA" id="ARBA00022490"/>
    </source>
</evidence>
<evidence type="ECO:0000256" key="10">
    <source>
        <dbReference type="ARBA" id="ARBA00023172"/>
    </source>
</evidence>
<evidence type="ECO:0000256" key="6">
    <source>
        <dbReference type="ARBA" id="ARBA00022763"/>
    </source>
</evidence>
<evidence type="ECO:0000313" key="16">
    <source>
        <dbReference type="Proteomes" id="UP000319383"/>
    </source>
</evidence>
<feature type="binding site" evidence="13">
    <location>
        <position position="20"/>
    </location>
    <ligand>
        <name>Mg(2+)</name>
        <dbReference type="ChEBI" id="CHEBI:18420"/>
        <label>1</label>
    </ligand>
</feature>
<evidence type="ECO:0000256" key="14">
    <source>
        <dbReference type="NCBIfam" id="TIGR00228"/>
    </source>
</evidence>
<keyword evidence="5 13" id="KW-0255">Endonuclease</keyword>
<accession>A0A517ZV16</accession>